<dbReference type="InterPro" id="IPR012340">
    <property type="entry name" value="NA-bd_OB-fold"/>
</dbReference>
<dbReference type="EMBL" id="JBAMIC010000019">
    <property type="protein sequence ID" value="KAK7093416.1"/>
    <property type="molecule type" value="Genomic_DNA"/>
</dbReference>
<evidence type="ECO:0000256" key="5">
    <source>
        <dbReference type="ARBA" id="ARBA00022839"/>
    </source>
</evidence>
<organism evidence="11 12">
    <name type="scientific">Littorina saxatilis</name>
    <dbReference type="NCBI Taxonomy" id="31220"/>
    <lineage>
        <taxon>Eukaryota</taxon>
        <taxon>Metazoa</taxon>
        <taxon>Spiralia</taxon>
        <taxon>Lophotrochozoa</taxon>
        <taxon>Mollusca</taxon>
        <taxon>Gastropoda</taxon>
        <taxon>Caenogastropoda</taxon>
        <taxon>Littorinimorpha</taxon>
        <taxon>Littorinoidea</taxon>
        <taxon>Littorinidae</taxon>
        <taxon>Littorina</taxon>
    </lineage>
</organism>
<feature type="region of interest" description="Disordered" evidence="9">
    <location>
        <begin position="378"/>
        <end position="475"/>
    </location>
</feature>
<dbReference type="GO" id="GO:0000932">
    <property type="term" value="C:P-body"/>
    <property type="evidence" value="ECO:0007669"/>
    <property type="project" value="UniProtKB-SubCell"/>
</dbReference>
<keyword evidence="12" id="KW-1185">Reference proteome</keyword>
<feature type="compositionally biased region" description="Basic and acidic residues" evidence="9">
    <location>
        <begin position="162"/>
        <end position="172"/>
    </location>
</feature>
<feature type="compositionally biased region" description="Basic residues" evidence="9">
    <location>
        <begin position="219"/>
        <end position="231"/>
    </location>
</feature>
<keyword evidence="2 8" id="KW-0540">Nuclease</keyword>
<dbReference type="Pfam" id="PF00773">
    <property type="entry name" value="RNB"/>
    <property type="match status" value="1"/>
</dbReference>
<reference evidence="11 12" key="1">
    <citation type="submission" date="2024-02" db="EMBL/GenBank/DDBJ databases">
        <title>Chromosome-scale genome assembly of the rough periwinkle Littorina saxatilis.</title>
        <authorList>
            <person name="De Jode A."/>
            <person name="Faria R."/>
            <person name="Formenti G."/>
            <person name="Sims Y."/>
            <person name="Smith T.P."/>
            <person name="Tracey A."/>
            <person name="Wood J.M.D."/>
            <person name="Zagrodzka Z.B."/>
            <person name="Johannesson K."/>
            <person name="Butlin R.K."/>
            <person name="Leder E.H."/>
        </authorList>
    </citation>
    <scope>NUCLEOTIDE SEQUENCE [LARGE SCALE GENOMIC DNA]</scope>
    <source>
        <strain evidence="11">Snail1</strain>
        <tissue evidence="11">Muscle</tissue>
    </source>
</reference>
<keyword evidence="3 8" id="KW-0479">Metal-binding</keyword>
<dbReference type="GO" id="GO:0008266">
    <property type="term" value="F:poly(U) RNA binding"/>
    <property type="evidence" value="ECO:0007669"/>
    <property type="project" value="UniProtKB-ARBA"/>
</dbReference>
<feature type="region of interest" description="Disordered" evidence="9">
    <location>
        <begin position="494"/>
        <end position="515"/>
    </location>
</feature>
<evidence type="ECO:0000256" key="7">
    <source>
        <dbReference type="ARBA" id="ARBA00022884"/>
    </source>
</evidence>
<gene>
    <name evidence="11" type="ORF">V1264_007176</name>
</gene>
<dbReference type="SMART" id="SM00955">
    <property type="entry name" value="RNB"/>
    <property type="match status" value="1"/>
</dbReference>
<proteinExistence type="inferred from homology"/>
<dbReference type="InterPro" id="IPR050180">
    <property type="entry name" value="RNR_Ribonuclease"/>
</dbReference>
<keyword evidence="6 8" id="KW-0460">Magnesium</keyword>
<feature type="compositionally biased region" description="Gly residues" evidence="9">
    <location>
        <begin position="498"/>
        <end position="512"/>
    </location>
</feature>
<feature type="compositionally biased region" description="Low complexity" evidence="9">
    <location>
        <begin position="14"/>
        <end position="28"/>
    </location>
</feature>
<dbReference type="Gene3D" id="2.40.50.700">
    <property type="match status" value="1"/>
</dbReference>
<keyword evidence="7 8" id="KW-0694">RNA-binding</keyword>
<evidence type="ECO:0000256" key="2">
    <source>
        <dbReference type="ARBA" id="ARBA00022722"/>
    </source>
</evidence>
<comment type="similarity">
    <text evidence="8">Belongs to the RNR ribonuclease family. DIS3L2 subfamily.</text>
</comment>
<evidence type="ECO:0000313" key="12">
    <source>
        <dbReference type="Proteomes" id="UP001374579"/>
    </source>
</evidence>
<name>A0AAN9AUB6_9CAEN</name>
<feature type="compositionally biased region" description="Polar residues" evidence="9">
    <location>
        <begin position="432"/>
        <end position="450"/>
    </location>
</feature>
<dbReference type="PANTHER" id="PTHR23355:SF9">
    <property type="entry name" value="DIS3-LIKE EXONUCLEASE 2"/>
    <property type="match status" value="1"/>
</dbReference>
<feature type="compositionally biased region" description="Basic residues" evidence="9">
    <location>
        <begin position="131"/>
        <end position="141"/>
    </location>
</feature>
<dbReference type="GO" id="GO:0000175">
    <property type="term" value="F:3'-5'-RNA exonuclease activity"/>
    <property type="evidence" value="ECO:0007669"/>
    <property type="project" value="UniProtKB-UniRule"/>
</dbReference>
<feature type="compositionally biased region" description="Basic and acidic residues" evidence="9">
    <location>
        <begin position="184"/>
        <end position="203"/>
    </location>
</feature>
<dbReference type="PANTHER" id="PTHR23355">
    <property type="entry name" value="RIBONUCLEASE"/>
    <property type="match status" value="1"/>
</dbReference>
<comment type="cofactor">
    <cofactor evidence="8">
        <name>Mg(2+)</name>
        <dbReference type="ChEBI" id="CHEBI:18420"/>
    </cofactor>
    <cofactor evidence="8">
        <name>Mn(2+)</name>
        <dbReference type="ChEBI" id="CHEBI:29035"/>
    </cofactor>
</comment>
<evidence type="ECO:0000256" key="8">
    <source>
        <dbReference type="HAMAP-Rule" id="MF_03045"/>
    </source>
</evidence>
<feature type="compositionally biased region" description="Acidic residues" evidence="9">
    <location>
        <begin position="393"/>
        <end position="415"/>
    </location>
</feature>
<evidence type="ECO:0000256" key="4">
    <source>
        <dbReference type="ARBA" id="ARBA00022801"/>
    </source>
</evidence>
<comment type="caution">
    <text evidence="11">The sequence shown here is derived from an EMBL/GenBank/DDBJ whole genome shotgun (WGS) entry which is preliminary data.</text>
</comment>
<evidence type="ECO:0000256" key="6">
    <source>
        <dbReference type="ARBA" id="ARBA00022842"/>
    </source>
</evidence>
<evidence type="ECO:0000256" key="9">
    <source>
        <dbReference type="SAM" id="MobiDB-lite"/>
    </source>
</evidence>
<dbReference type="Pfam" id="PF17849">
    <property type="entry name" value="OB_Dis3"/>
    <property type="match status" value="1"/>
</dbReference>
<keyword evidence="5 8" id="KW-0269">Exonuclease</keyword>
<feature type="site" description="Important for catalytic activity" evidence="8">
    <location>
        <position position="678"/>
    </location>
</feature>
<dbReference type="PROSITE" id="PS01175">
    <property type="entry name" value="RIBONUCLEASE_II"/>
    <property type="match status" value="1"/>
</dbReference>
<dbReference type="AlphaFoldDB" id="A0AAN9AUB6"/>
<protein>
    <recommendedName>
        <fullName evidence="8">DIS3-like exonuclease 2</fullName>
        <ecNumber evidence="8">3.1.13.-</ecNumber>
    </recommendedName>
</protein>
<feature type="compositionally biased region" description="Basic residues" evidence="9">
    <location>
        <begin position="67"/>
        <end position="77"/>
    </location>
</feature>
<dbReference type="Proteomes" id="UP001374579">
    <property type="component" value="Unassembled WGS sequence"/>
</dbReference>
<dbReference type="GO" id="GO:0046872">
    <property type="term" value="F:metal ion binding"/>
    <property type="evidence" value="ECO:0007669"/>
    <property type="project" value="UniProtKB-KW"/>
</dbReference>
<dbReference type="GO" id="GO:1990074">
    <property type="term" value="P:polyuridylation-dependent mRNA catabolic process"/>
    <property type="evidence" value="ECO:0007669"/>
    <property type="project" value="UniProtKB-UniRule"/>
</dbReference>
<dbReference type="InterPro" id="IPR041093">
    <property type="entry name" value="Dis3l2-like_C"/>
</dbReference>
<keyword evidence="8" id="KW-0464">Manganese</keyword>
<feature type="region of interest" description="Disordered" evidence="9">
    <location>
        <begin position="1"/>
        <end position="33"/>
    </location>
</feature>
<feature type="domain" description="RNB" evidence="10">
    <location>
        <begin position="658"/>
        <end position="1008"/>
    </location>
</feature>
<dbReference type="EC" id="3.1.13.-" evidence="8"/>
<comment type="subcellular location">
    <subcellularLocation>
        <location evidence="8">Cytoplasm</location>
    </subcellularLocation>
    <subcellularLocation>
        <location evidence="8">Cytoplasm</location>
        <location evidence="8">P-body</location>
    </subcellularLocation>
</comment>
<evidence type="ECO:0000256" key="3">
    <source>
        <dbReference type="ARBA" id="ARBA00022723"/>
    </source>
</evidence>
<keyword evidence="4 8" id="KW-0378">Hydrolase</keyword>
<dbReference type="HAMAP" id="MF_03045">
    <property type="entry name" value="DIS3L2"/>
    <property type="match status" value="1"/>
</dbReference>
<evidence type="ECO:0000259" key="10">
    <source>
        <dbReference type="SMART" id="SM00955"/>
    </source>
</evidence>
<evidence type="ECO:0000313" key="11">
    <source>
        <dbReference type="EMBL" id="KAK7093416.1"/>
    </source>
</evidence>
<feature type="binding site" evidence="8">
    <location>
        <position position="679"/>
    </location>
    <ligand>
        <name>Mg(2+)</name>
        <dbReference type="ChEBI" id="CHEBI:18420"/>
    </ligand>
</feature>
<dbReference type="SUPFAM" id="SSF50249">
    <property type="entry name" value="Nucleic acid-binding proteins"/>
    <property type="match status" value="2"/>
</dbReference>
<dbReference type="Gene3D" id="2.40.50.140">
    <property type="entry name" value="Nucleic acid-binding proteins"/>
    <property type="match status" value="1"/>
</dbReference>
<dbReference type="FunFam" id="2.40.50.700:FF:000003">
    <property type="entry name" value="DIS3-like exonuclease 2"/>
    <property type="match status" value="1"/>
</dbReference>
<comment type="function">
    <text evidence="8">3'-5'-exoribonuclease that specifically recognizes RNAs polyuridylated at their 3' end and mediates their degradation. Component of an exosome-independent RNA degradation pathway that mediates degradation of cytoplasmic mRNAs that have been deadenylated and subsequently uridylated at their 3'.</text>
</comment>
<feature type="compositionally biased region" description="Polar residues" evidence="9">
    <location>
        <begin position="241"/>
        <end position="284"/>
    </location>
</feature>
<dbReference type="Pfam" id="PF17877">
    <property type="entry name" value="Dis3l2_C_term"/>
    <property type="match status" value="1"/>
</dbReference>
<dbReference type="Pfam" id="PF17216">
    <property type="entry name" value="Rrp44_CSD1"/>
    <property type="match status" value="1"/>
</dbReference>
<dbReference type="InterPro" id="IPR001900">
    <property type="entry name" value="RNase_II/R"/>
</dbReference>
<dbReference type="Gene3D" id="2.40.50.690">
    <property type="match status" value="1"/>
</dbReference>
<dbReference type="GO" id="GO:0010587">
    <property type="term" value="P:miRNA catabolic process"/>
    <property type="evidence" value="ECO:0007669"/>
    <property type="project" value="TreeGrafter"/>
</dbReference>
<feature type="region of interest" description="Disordered" evidence="9">
    <location>
        <begin position="50"/>
        <end position="298"/>
    </location>
</feature>
<feature type="binding site" evidence="8">
    <location>
        <position position="670"/>
    </location>
    <ligand>
        <name>Mg(2+)</name>
        <dbReference type="ChEBI" id="CHEBI:18420"/>
    </ligand>
</feature>
<accession>A0AAN9AUB6</accession>
<sequence>MATADVTGQVPLDSASPAADSSSVSASSTFTSQVMDVNSVRQAILGAEGDLTLTGTADSVSALPASKPKKKKKRPKSAKTSSGSETAQADSLPGQQAEGEADVTLSASLGSMAISGADASGVDSSTSQAQKPKKKRKKKKNKETMDASAGQVVEMADSTEGGEGKGHSKEGEESAQALSQLPENIRRLHEKLLQNRNMTEEQRQQQQQHMQQQREEKQHHKQQQHQHHNRQHQGQGRQNTPRDQGQAGQTTPHGQGQAGQNTPRHQGQAGQNTPRGQGGQNTSHSGRKHHQKKNVFEPYWPMEQVSEGLKRGTLVEGRIRINPKNYEDAYVPFPDGTMDIYIAGMSDRNRALNGDTVAVLIQDRGNWRVFKEELDNYEKINTPPRPENSAKESEEEEEKDAPDVVVEEEMEVELDGDGKTVSSTEVKKPPDSVSTPQATPTSQGSSTPNSGARPKDDKSQKGGGTPGSSCKQRRFMSVKDVMDQGSSVAKKLFSEKGAGPGEEGGEPGGEGSGVNFDRFMQRTGKVVAILEKKHSRAAGGHLRPMLDVNHSFATFAPTDSRVPRMMIPTNDLPKGFKERPEDFTKVLFIARITDWNESSKLPKGQLARSLGEAGQVEPETEALLIENDVDCSEFSDEVLECLPQDLPWTIPAKELEWRRDLRKECIFTIDPSTARDLDDALHCTYLGDGVYEVGVHIADVSYFVKEYTELDKVASERATSVYLVQKVIPMLPRLLCEQLCSLNPDEDRLSFSVIWKMTENGEILEEWFGRTVIRSCVKLSYEHAQGFIEQPDREWTREELPPISEGYTVEDIKSRVLNMDKIAKAMRQARFDGGALRLDQVKIQYMLNQETGLPNGYFVYQQRDSNKLVEEFMLLANMAVAHKIRSCHKDKAVLRRHPPPQSRMVDELKELCASLGYPMKTDSAKEIQLSLARYTGEDELSMARLQVLVVLCSRPMQNAKYFCCGVLADEKLYAHYALNVPLYTHFTSPIRRYPDVLVHRTLAAALGYNDVTQRSSGELQKIAEKCNDKKTNAKMCSEKSNEIYFSIFVKEAGPLEEKGMVMAVLDKSFDVYFLALGVVKRVYCERLPLESFTYHKEGKRPELTMVWKADDGCPRLVKQKISIFSLVSCLLQSDSEPLRWSATMRRPLDGDPTIVA</sequence>
<dbReference type="InterPro" id="IPR028591">
    <property type="entry name" value="DIS3L2"/>
</dbReference>
<dbReference type="InterPro" id="IPR022966">
    <property type="entry name" value="RNase_II/R_CS"/>
</dbReference>
<keyword evidence="1 8" id="KW-0963">Cytoplasm</keyword>
<dbReference type="InterPro" id="IPR041505">
    <property type="entry name" value="Dis3_CSD2"/>
</dbReference>
<dbReference type="InterPro" id="IPR033771">
    <property type="entry name" value="Rrp44_CSD1"/>
</dbReference>
<evidence type="ECO:0000256" key="1">
    <source>
        <dbReference type="ARBA" id="ARBA00022490"/>
    </source>
</evidence>
<dbReference type="GO" id="GO:0000956">
    <property type="term" value="P:nuclear-transcribed mRNA catabolic process"/>
    <property type="evidence" value="ECO:0007669"/>
    <property type="project" value="UniProtKB-UniRule"/>
</dbReference>